<keyword evidence="2" id="KW-0378">Hydrolase</keyword>
<dbReference type="InterPro" id="IPR011335">
    <property type="entry name" value="Restrct_endonuc-II-like"/>
</dbReference>
<protein>
    <submittedName>
        <fullName evidence="2">Cas4 exonuclease</fullName>
    </submittedName>
</protein>
<accession>A0A0A1EKV6</accession>
<dbReference type="Pfam" id="PF12705">
    <property type="entry name" value="PDDEXK_1"/>
    <property type="match status" value="1"/>
</dbReference>
<reference evidence="2 3" key="1">
    <citation type="submission" date="2014-10" db="EMBL/GenBank/DDBJ databases">
        <authorList>
            <person name="Barber J.R."/>
            <person name="Boucher C.J."/>
            <person name="Butela K.A."/>
            <person name="Escareno D."/>
            <person name="Ferguson C.L."/>
            <person name="Helster A.R."/>
            <person name="Houser L.C."/>
            <person name="Mangery P."/>
            <person name="Pikula S.M."/>
            <person name="Robinson T.S."/>
            <person name="Sokol S.L."/>
            <person name="Sticha J."/>
            <person name="Suresh M.H."/>
            <person name="Anders K.R."/>
            <person name="Braun M.A."/>
            <person name="Delesalle V.A."/>
            <person name="Hughes L.E."/>
            <person name="Ware V.C."/>
            <person name="Bradley K.W."/>
            <person name="Barker L.P."/>
            <person name="Asai D.J."/>
            <person name="Bowman C.A."/>
            <person name="Russell D.A."/>
            <person name="Pope W.H."/>
            <person name="Jacobs-Sera D."/>
            <person name="Hendrix R.W."/>
            <person name="Hatfull G.F."/>
        </authorList>
    </citation>
    <scope>NUCLEOTIDE SEQUENCE [LARGE SCALE GENOMIC DNA]</scope>
</reference>
<dbReference type="SUPFAM" id="SSF52980">
    <property type="entry name" value="Restriction endonuclease-like"/>
    <property type="match status" value="1"/>
</dbReference>
<keyword evidence="2" id="KW-0269">Exonuclease</keyword>
<evidence type="ECO:0000313" key="2">
    <source>
        <dbReference type="EMBL" id="AIY32229.1"/>
    </source>
</evidence>
<dbReference type="InterPro" id="IPR011604">
    <property type="entry name" value="PDDEXK-like_dom_sf"/>
</dbReference>
<dbReference type="Proteomes" id="UP000030728">
    <property type="component" value="Segment"/>
</dbReference>
<dbReference type="InterPro" id="IPR038726">
    <property type="entry name" value="PDDEXK_AddAB-type"/>
</dbReference>
<gene>
    <name evidence="2" type="ORF">PBI_HAMSLICE_64</name>
</gene>
<dbReference type="EMBL" id="KP057620">
    <property type="protein sequence ID" value="AIY32229.1"/>
    <property type="molecule type" value="Genomic_DNA"/>
</dbReference>
<feature type="domain" description="PD-(D/E)XK endonuclease-like" evidence="1">
    <location>
        <begin position="9"/>
        <end position="258"/>
    </location>
</feature>
<evidence type="ECO:0000259" key="1">
    <source>
        <dbReference type="Pfam" id="PF12705"/>
    </source>
</evidence>
<name>A0A0A1EKV6_9CAUD</name>
<dbReference type="GO" id="GO:0004527">
    <property type="term" value="F:exonuclease activity"/>
    <property type="evidence" value="ECO:0007669"/>
    <property type="project" value="UniProtKB-KW"/>
</dbReference>
<organism evidence="2 3">
    <name type="scientific">Mycobacterium phage HamSlice</name>
    <dbReference type="NCBI Taxonomy" id="1567483"/>
    <lineage>
        <taxon>Viruses</taxon>
        <taxon>Duplodnaviria</taxon>
        <taxon>Heunggongvirae</taxon>
        <taxon>Uroviricota</taxon>
        <taxon>Caudoviricetes</taxon>
        <taxon>Backyardiganvirus</taxon>
        <taxon>Backyardiganvirus peaches</taxon>
    </lineage>
</organism>
<dbReference type="Gene3D" id="3.90.320.10">
    <property type="match status" value="1"/>
</dbReference>
<evidence type="ECO:0000313" key="3">
    <source>
        <dbReference type="Proteomes" id="UP000030728"/>
    </source>
</evidence>
<sequence>MTEERKHRSVSQLKQYEKCPYSYKLSRLDKAWQRPAAWTAQGSAVHEAIEAWERSGRTMSLEAAQAVFRESYQKYINAACAITPNFEYWFASGRYGGRLDIARRYDIGLEQVGKYIDWATSHTEEVIWIAPDGTPGIELGFDIDLDGVLVRGFIDAVIETDEGLIVRDHKTGKQPGDDFQLAVYAVALAEEYGIEPPELGDYWMGQSGKATYPYNLTDWTKEAITEKFKELDANVRAGKFDPNPSEDNCRFCDVSFACEFSAG</sequence>
<proteinExistence type="predicted"/>
<keyword evidence="2" id="KW-0540">Nuclease</keyword>